<feature type="region of interest" description="Disordered" evidence="1">
    <location>
        <begin position="1"/>
        <end position="32"/>
    </location>
</feature>
<evidence type="ECO:0000256" key="1">
    <source>
        <dbReference type="SAM" id="MobiDB-lite"/>
    </source>
</evidence>
<reference evidence="2 3" key="1">
    <citation type="submission" date="2023-05" db="EMBL/GenBank/DDBJ databases">
        <title>B98-5 Cell Line De Novo Hybrid Assembly: An Optical Mapping Approach.</title>
        <authorList>
            <person name="Kananen K."/>
            <person name="Auerbach J.A."/>
            <person name="Kautto E."/>
            <person name="Blachly J.S."/>
        </authorList>
    </citation>
    <scope>NUCLEOTIDE SEQUENCE [LARGE SCALE GENOMIC DNA]</scope>
    <source>
        <strain evidence="2">B95-8</strain>
        <tissue evidence="2">Cell line</tissue>
    </source>
</reference>
<keyword evidence="3" id="KW-1185">Reference proteome</keyword>
<dbReference type="Proteomes" id="UP001266305">
    <property type="component" value="Unassembled WGS sequence"/>
</dbReference>
<accession>A0ABQ9U1Y0</accession>
<proteinExistence type="predicted"/>
<gene>
    <name evidence="2" type="ORF">P7K49_030073</name>
</gene>
<protein>
    <submittedName>
        <fullName evidence="2">Uncharacterized protein</fullName>
    </submittedName>
</protein>
<sequence length="55" mass="5810">MVETDLTLQREERDGLCSPSYTPRSPGASPRRALLSARCAARLTGGAPGSLHVAE</sequence>
<dbReference type="EMBL" id="JASSZA010000016">
    <property type="protein sequence ID" value="KAK2090789.1"/>
    <property type="molecule type" value="Genomic_DNA"/>
</dbReference>
<name>A0ABQ9U1Y0_SAGOE</name>
<organism evidence="2 3">
    <name type="scientific">Saguinus oedipus</name>
    <name type="common">Cotton-top tamarin</name>
    <name type="synonym">Oedipomidas oedipus</name>
    <dbReference type="NCBI Taxonomy" id="9490"/>
    <lineage>
        <taxon>Eukaryota</taxon>
        <taxon>Metazoa</taxon>
        <taxon>Chordata</taxon>
        <taxon>Craniata</taxon>
        <taxon>Vertebrata</taxon>
        <taxon>Euteleostomi</taxon>
        <taxon>Mammalia</taxon>
        <taxon>Eutheria</taxon>
        <taxon>Euarchontoglires</taxon>
        <taxon>Primates</taxon>
        <taxon>Haplorrhini</taxon>
        <taxon>Platyrrhini</taxon>
        <taxon>Cebidae</taxon>
        <taxon>Callitrichinae</taxon>
        <taxon>Saguinus</taxon>
    </lineage>
</organism>
<comment type="caution">
    <text evidence="2">The sequence shown here is derived from an EMBL/GenBank/DDBJ whole genome shotgun (WGS) entry which is preliminary data.</text>
</comment>
<evidence type="ECO:0000313" key="2">
    <source>
        <dbReference type="EMBL" id="KAK2090789.1"/>
    </source>
</evidence>
<evidence type="ECO:0000313" key="3">
    <source>
        <dbReference type="Proteomes" id="UP001266305"/>
    </source>
</evidence>